<dbReference type="PROSITE" id="PS50931">
    <property type="entry name" value="HTH_LYSR"/>
    <property type="match status" value="1"/>
</dbReference>
<accession>A0ABM7WPP3</accession>
<evidence type="ECO:0000313" key="6">
    <source>
        <dbReference type="EMBL" id="BDG01439.1"/>
    </source>
</evidence>
<dbReference type="Proteomes" id="UP001162891">
    <property type="component" value="Chromosome"/>
</dbReference>
<dbReference type="PANTHER" id="PTHR30537:SF3">
    <property type="entry name" value="TRANSCRIPTIONAL REGULATORY PROTEIN"/>
    <property type="match status" value="1"/>
</dbReference>
<dbReference type="InterPro" id="IPR000847">
    <property type="entry name" value="LysR_HTH_N"/>
</dbReference>
<keyword evidence="3" id="KW-0238">DNA-binding</keyword>
<dbReference type="Pfam" id="PF00126">
    <property type="entry name" value="HTH_1"/>
    <property type="match status" value="1"/>
</dbReference>
<evidence type="ECO:0000259" key="5">
    <source>
        <dbReference type="PROSITE" id="PS50931"/>
    </source>
</evidence>
<protein>
    <submittedName>
        <fullName evidence="6">Transcriptional regulator</fullName>
    </submittedName>
</protein>
<evidence type="ECO:0000313" key="7">
    <source>
        <dbReference type="Proteomes" id="UP001162891"/>
    </source>
</evidence>
<dbReference type="InterPro" id="IPR005119">
    <property type="entry name" value="LysR_subst-bd"/>
</dbReference>
<dbReference type="InterPro" id="IPR036390">
    <property type="entry name" value="WH_DNA-bd_sf"/>
</dbReference>
<sequence>MRTTADDPRTAPLDWEDVRHFVALARGGTLSAAARALRVHHATIARRVAGLEAALGRALFDRAAGRYGLTAAGQAVLERAVEMERAAATLAERAAGAGSSGLVRLTSTRALLDGFLLPRLAPLVARHPELELELLGESRPLSLARHEVDLALRMGAPRRGELVGRRVATMAYAFYAAPVVVAAMETGTPPRRIGFDEASGWFPEAAWLAERWPEDRPAYRASSFLSQQLAARAGLGLALLPRFMGDPDPALVRVLQEPLPAARPIWLLRRASSGRDPHVRAVADFVIGLFERDRALLAGR</sequence>
<dbReference type="InterPro" id="IPR058163">
    <property type="entry name" value="LysR-type_TF_proteobact-type"/>
</dbReference>
<dbReference type="PANTHER" id="PTHR30537">
    <property type="entry name" value="HTH-TYPE TRANSCRIPTIONAL REGULATOR"/>
    <property type="match status" value="1"/>
</dbReference>
<organism evidence="6 7">
    <name type="scientific">Anaeromyxobacter oryzae</name>
    <dbReference type="NCBI Taxonomy" id="2918170"/>
    <lineage>
        <taxon>Bacteria</taxon>
        <taxon>Pseudomonadati</taxon>
        <taxon>Myxococcota</taxon>
        <taxon>Myxococcia</taxon>
        <taxon>Myxococcales</taxon>
        <taxon>Cystobacterineae</taxon>
        <taxon>Anaeromyxobacteraceae</taxon>
        <taxon>Anaeromyxobacter</taxon>
    </lineage>
</organism>
<dbReference type="Gene3D" id="3.40.190.290">
    <property type="match status" value="1"/>
</dbReference>
<evidence type="ECO:0000256" key="4">
    <source>
        <dbReference type="ARBA" id="ARBA00023163"/>
    </source>
</evidence>
<evidence type="ECO:0000256" key="1">
    <source>
        <dbReference type="ARBA" id="ARBA00009437"/>
    </source>
</evidence>
<keyword evidence="4" id="KW-0804">Transcription</keyword>
<name>A0ABM7WPP3_9BACT</name>
<proteinExistence type="inferred from homology"/>
<dbReference type="SUPFAM" id="SSF53850">
    <property type="entry name" value="Periplasmic binding protein-like II"/>
    <property type="match status" value="1"/>
</dbReference>
<dbReference type="InterPro" id="IPR036388">
    <property type="entry name" value="WH-like_DNA-bd_sf"/>
</dbReference>
<keyword evidence="2" id="KW-0805">Transcription regulation</keyword>
<gene>
    <name evidence="6" type="ORF">AMOR_04350</name>
</gene>
<dbReference type="SUPFAM" id="SSF46785">
    <property type="entry name" value="Winged helix' DNA-binding domain"/>
    <property type="match status" value="1"/>
</dbReference>
<comment type="similarity">
    <text evidence="1">Belongs to the LysR transcriptional regulatory family.</text>
</comment>
<dbReference type="RefSeq" id="WP_248357969.1">
    <property type="nucleotide sequence ID" value="NZ_AP025591.1"/>
</dbReference>
<dbReference type="Gene3D" id="1.10.10.10">
    <property type="entry name" value="Winged helix-like DNA-binding domain superfamily/Winged helix DNA-binding domain"/>
    <property type="match status" value="1"/>
</dbReference>
<dbReference type="Pfam" id="PF03466">
    <property type="entry name" value="LysR_substrate"/>
    <property type="match status" value="1"/>
</dbReference>
<feature type="domain" description="HTH lysR-type" evidence="5">
    <location>
        <begin position="13"/>
        <end position="70"/>
    </location>
</feature>
<evidence type="ECO:0000256" key="3">
    <source>
        <dbReference type="ARBA" id="ARBA00023125"/>
    </source>
</evidence>
<evidence type="ECO:0000256" key="2">
    <source>
        <dbReference type="ARBA" id="ARBA00023015"/>
    </source>
</evidence>
<reference evidence="7" key="1">
    <citation type="journal article" date="2022" name="Int. J. Syst. Evol. Microbiol.">
        <title>Anaeromyxobacter oryzae sp. nov., Anaeromyxobacter diazotrophicus sp. nov. and Anaeromyxobacter paludicola sp. nov., isolated from paddy soils.</title>
        <authorList>
            <person name="Itoh H."/>
            <person name="Xu Z."/>
            <person name="Mise K."/>
            <person name="Masuda Y."/>
            <person name="Ushijima N."/>
            <person name="Hayakawa C."/>
            <person name="Shiratori Y."/>
            <person name="Senoo K."/>
        </authorList>
    </citation>
    <scope>NUCLEOTIDE SEQUENCE [LARGE SCALE GENOMIC DNA]</scope>
    <source>
        <strain evidence="7">Red232</strain>
    </source>
</reference>
<keyword evidence="7" id="KW-1185">Reference proteome</keyword>
<dbReference type="EMBL" id="AP025591">
    <property type="protein sequence ID" value="BDG01439.1"/>
    <property type="molecule type" value="Genomic_DNA"/>
</dbReference>